<accession>A0ABU1NY47</accession>
<reference evidence="1 2" key="1">
    <citation type="submission" date="2023-07" db="EMBL/GenBank/DDBJ databases">
        <title>Sorghum-associated microbial communities from plants grown in Nebraska, USA.</title>
        <authorList>
            <person name="Schachtman D."/>
        </authorList>
    </citation>
    <scope>NUCLEOTIDE SEQUENCE [LARGE SCALE GENOMIC DNA]</scope>
    <source>
        <strain evidence="1 2">CC258</strain>
    </source>
</reference>
<protein>
    <submittedName>
        <fullName evidence="1">Uncharacterized protein</fullName>
    </submittedName>
</protein>
<dbReference type="Proteomes" id="UP001267290">
    <property type="component" value="Unassembled WGS sequence"/>
</dbReference>
<name>A0ABU1NY47_9BACL</name>
<proteinExistence type="predicted"/>
<gene>
    <name evidence="1" type="ORF">J2736_003638</name>
</gene>
<dbReference type="EMBL" id="JAVDSB010000006">
    <property type="protein sequence ID" value="MDR6552432.1"/>
    <property type="molecule type" value="Genomic_DNA"/>
</dbReference>
<comment type="caution">
    <text evidence="1">The sequence shown here is derived from an EMBL/GenBank/DDBJ whole genome shotgun (WGS) entry which is preliminary data.</text>
</comment>
<organism evidence="1 2">
    <name type="scientific">Paenibacillus qinlingensis</name>
    <dbReference type="NCBI Taxonomy" id="1837343"/>
    <lineage>
        <taxon>Bacteria</taxon>
        <taxon>Bacillati</taxon>
        <taxon>Bacillota</taxon>
        <taxon>Bacilli</taxon>
        <taxon>Bacillales</taxon>
        <taxon>Paenibacillaceae</taxon>
        <taxon>Paenibacillus</taxon>
    </lineage>
</organism>
<keyword evidence="2" id="KW-1185">Reference proteome</keyword>
<sequence length="54" mass="6082">MPVGVSLLWGKGTRGRIIGRDIGETIGTIFMGTWVTYVVEKDENCQLRERECPI</sequence>
<evidence type="ECO:0000313" key="1">
    <source>
        <dbReference type="EMBL" id="MDR6552432.1"/>
    </source>
</evidence>
<evidence type="ECO:0000313" key="2">
    <source>
        <dbReference type="Proteomes" id="UP001267290"/>
    </source>
</evidence>